<protein>
    <submittedName>
        <fullName evidence="1">Uncharacterized protein</fullName>
    </submittedName>
</protein>
<comment type="caution">
    <text evidence="1">The sequence shown here is derived from an EMBL/GenBank/DDBJ whole genome shotgun (WGS) entry which is preliminary data.</text>
</comment>
<name>A0ABP7EYN2_9ACTN</name>
<dbReference type="Proteomes" id="UP001499884">
    <property type="component" value="Unassembled WGS sequence"/>
</dbReference>
<accession>A0ABP7EYN2</accession>
<sequence length="78" mass="8150">MDHGNPKGLAHARLSNVERRLVAVGSIRRRAGRTLTVRATAAGVTGTITPTAHGPQADACPLCGDWECTCTPWTGGAR</sequence>
<reference evidence="2" key="1">
    <citation type="journal article" date="2019" name="Int. J. Syst. Evol. Microbiol.">
        <title>The Global Catalogue of Microorganisms (GCM) 10K type strain sequencing project: providing services to taxonomists for standard genome sequencing and annotation.</title>
        <authorList>
            <consortium name="The Broad Institute Genomics Platform"/>
            <consortium name="The Broad Institute Genome Sequencing Center for Infectious Disease"/>
            <person name="Wu L."/>
            <person name="Ma J."/>
        </authorList>
    </citation>
    <scope>NUCLEOTIDE SEQUENCE [LARGE SCALE GENOMIC DNA]</scope>
    <source>
        <strain evidence="2">JCM 30846</strain>
    </source>
</reference>
<evidence type="ECO:0000313" key="1">
    <source>
        <dbReference type="EMBL" id="GAA3727513.1"/>
    </source>
</evidence>
<dbReference type="EMBL" id="BAABEP010000014">
    <property type="protein sequence ID" value="GAA3727513.1"/>
    <property type="molecule type" value="Genomic_DNA"/>
</dbReference>
<proteinExistence type="predicted"/>
<gene>
    <name evidence="1" type="ORF">GCM10023082_26850</name>
</gene>
<organism evidence="1 2">
    <name type="scientific">Streptomyces tremellae</name>
    <dbReference type="NCBI Taxonomy" id="1124239"/>
    <lineage>
        <taxon>Bacteria</taxon>
        <taxon>Bacillati</taxon>
        <taxon>Actinomycetota</taxon>
        <taxon>Actinomycetes</taxon>
        <taxon>Kitasatosporales</taxon>
        <taxon>Streptomycetaceae</taxon>
        <taxon>Streptomyces</taxon>
    </lineage>
</organism>
<dbReference type="RefSeq" id="WP_345645808.1">
    <property type="nucleotide sequence ID" value="NZ_BAABEP010000014.1"/>
</dbReference>
<evidence type="ECO:0000313" key="2">
    <source>
        <dbReference type="Proteomes" id="UP001499884"/>
    </source>
</evidence>
<keyword evidence="2" id="KW-1185">Reference proteome</keyword>